<feature type="transmembrane region" description="Helical" evidence="1">
    <location>
        <begin position="36"/>
        <end position="56"/>
    </location>
</feature>
<keyword evidence="1" id="KW-1133">Transmembrane helix</keyword>
<dbReference type="RefSeq" id="WP_169678866.1">
    <property type="nucleotide sequence ID" value="NZ_JABBNU010000003.1"/>
</dbReference>
<gene>
    <name evidence="2" type="ORF">HH304_05725</name>
</gene>
<sequence length="74" mass="8977">MHEYLLITFITLFLILWASTIINIVLSRFKRPHYQTFWLVFVLVAPMIGAFLFPIFRKRFTISRNREFKIIKQA</sequence>
<dbReference type="GO" id="GO:0005886">
    <property type="term" value="C:plasma membrane"/>
    <property type="evidence" value="ECO:0007669"/>
    <property type="project" value="UniProtKB-SubCell"/>
</dbReference>
<accession>A0A848IX69</accession>
<keyword evidence="1" id="KW-0812">Transmembrane</keyword>
<keyword evidence="3" id="KW-1185">Reference proteome</keyword>
<protein>
    <recommendedName>
        <fullName evidence="4">Phospholipase D-like protein</fullName>
    </recommendedName>
</protein>
<evidence type="ECO:0008006" key="4">
    <source>
        <dbReference type="Google" id="ProtNLM"/>
    </source>
</evidence>
<organism evidence="2 3">
    <name type="scientific">Marinigracilibium pacificum</name>
    <dbReference type="NCBI Taxonomy" id="2729599"/>
    <lineage>
        <taxon>Bacteria</taxon>
        <taxon>Pseudomonadati</taxon>
        <taxon>Bacteroidota</taxon>
        <taxon>Cytophagia</taxon>
        <taxon>Cytophagales</taxon>
        <taxon>Flammeovirgaceae</taxon>
        <taxon>Marinigracilibium</taxon>
    </lineage>
</organism>
<evidence type="ECO:0000256" key="1">
    <source>
        <dbReference type="SAM" id="Phobius"/>
    </source>
</evidence>
<comment type="caution">
    <text evidence="2">The sequence shown here is derived from an EMBL/GenBank/DDBJ whole genome shotgun (WGS) entry which is preliminary data.</text>
</comment>
<reference evidence="2 3" key="1">
    <citation type="submission" date="2020-04" db="EMBL/GenBank/DDBJ databases">
        <title>Flammeovirgaceae bacterium KN852 isolated from deep sea.</title>
        <authorList>
            <person name="Zhang D.-C."/>
        </authorList>
    </citation>
    <scope>NUCLEOTIDE SEQUENCE [LARGE SCALE GENOMIC DNA]</scope>
    <source>
        <strain evidence="2 3">KN852</strain>
    </source>
</reference>
<name>A0A848IX69_9BACT</name>
<dbReference type="EMBL" id="JABBNU010000003">
    <property type="protein sequence ID" value="NMM47891.1"/>
    <property type="molecule type" value="Genomic_DNA"/>
</dbReference>
<proteinExistence type="predicted"/>
<evidence type="ECO:0000313" key="3">
    <source>
        <dbReference type="Proteomes" id="UP000559010"/>
    </source>
</evidence>
<dbReference type="Proteomes" id="UP000559010">
    <property type="component" value="Unassembled WGS sequence"/>
</dbReference>
<dbReference type="AlphaFoldDB" id="A0A848IX69"/>
<evidence type="ECO:0000313" key="2">
    <source>
        <dbReference type="EMBL" id="NMM47891.1"/>
    </source>
</evidence>
<keyword evidence="1" id="KW-0472">Membrane</keyword>